<dbReference type="Pfam" id="PF08438">
    <property type="entry name" value="YGR210-like_G4"/>
    <property type="match status" value="1"/>
</dbReference>
<dbReference type="CDD" id="cd01899">
    <property type="entry name" value="Ygr210"/>
    <property type="match status" value="1"/>
</dbReference>
<dbReference type="PANTHER" id="PTHR23305:SF1">
    <property type="entry name" value="OBG-TYPE G DOMAIN-CONTAINING PROTEIN"/>
    <property type="match status" value="1"/>
</dbReference>
<dbReference type="PANTHER" id="PTHR23305">
    <property type="entry name" value="OBG GTPASE FAMILY"/>
    <property type="match status" value="1"/>
</dbReference>
<dbReference type="InterPro" id="IPR027417">
    <property type="entry name" value="P-loop_NTPase"/>
</dbReference>
<reference evidence="3" key="2">
    <citation type="journal article" date="2020" name="mSystems">
        <title>Genome- and Community-Level Interaction Insights into Carbon Utilization and Element Cycling Functions of Hydrothermarchaeota in Hydrothermal Sediment.</title>
        <authorList>
            <person name="Zhou Z."/>
            <person name="Liu Y."/>
            <person name="Xu W."/>
            <person name="Pan J."/>
            <person name="Luo Z.H."/>
            <person name="Li M."/>
        </authorList>
    </citation>
    <scope>NUCLEOTIDE SEQUENCE [LARGE SCALE GENOMIC DNA]</scope>
    <source>
        <strain evidence="3">SpSt-1261</strain>
    </source>
</reference>
<dbReference type="InterPro" id="IPR031167">
    <property type="entry name" value="G_OBG"/>
</dbReference>
<dbReference type="AlphaFoldDB" id="A0A2J6N430"/>
<organism evidence="4 5">
    <name type="scientific">Fervidicoccus fontis</name>
    <dbReference type="NCBI Taxonomy" id="683846"/>
    <lineage>
        <taxon>Archaea</taxon>
        <taxon>Thermoproteota</taxon>
        <taxon>Thermoprotei</taxon>
        <taxon>Fervidicoccales</taxon>
        <taxon>Fervidicoccaceae</taxon>
        <taxon>Fervidicoccus</taxon>
    </lineage>
</organism>
<dbReference type="InterPro" id="IPR012675">
    <property type="entry name" value="Beta-grasp_dom_sf"/>
</dbReference>
<evidence type="ECO:0000313" key="5">
    <source>
        <dbReference type="Proteomes" id="UP000237153"/>
    </source>
</evidence>
<evidence type="ECO:0000256" key="1">
    <source>
        <dbReference type="ARBA" id="ARBA00022741"/>
    </source>
</evidence>
<dbReference type="Proteomes" id="UP000886076">
    <property type="component" value="Unassembled WGS sequence"/>
</dbReference>
<protein>
    <submittedName>
        <fullName evidence="4">Redox-regulated ATPase YchF</fullName>
    </submittedName>
</protein>
<evidence type="ECO:0000313" key="4">
    <source>
        <dbReference type="EMBL" id="PMB76074.1"/>
    </source>
</evidence>
<evidence type="ECO:0000259" key="2">
    <source>
        <dbReference type="PROSITE" id="PS51710"/>
    </source>
</evidence>
<dbReference type="EMBL" id="PNIM01000001">
    <property type="protein sequence ID" value="PMB76074.1"/>
    <property type="molecule type" value="Genomic_DNA"/>
</dbReference>
<feature type="domain" description="OBG-type G" evidence="2">
    <location>
        <begin position="7"/>
        <end position="278"/>
    </location>
</feature>
<gene>
    <name evidence="4" type="primary">ychF</name>
    <name evidence="4" type="ORF">C0188_00165</name>
    <name evidence="3" type="ORF">ENO39_00585</name>
</gene>
<dbReference type="SUPFAM" id="SSF52540">
    <property type="entry name" value="P-loop containing nucleoside triphosphate hydrolases"/>
    <property type="match status" value="1"/>
</dbReference>
<dbReference type="Gene3D" id="3.10.20.30">
    <property type="match status" value="1"/>
</dbReference>
<dbReference type="InterPro" id="IPR013646">
    <property type="entry name" value="YGR210-like_G4"/>
</dbReference>
<dbReference type="GO" id="GO:0005525">
    <property type="term" value="F:GTP binding"/>
    <property type="evidence" value="ECO:0007669"/>
    <property type="project" value="InterPro"/>
</dbReference>
<dbReference type="Pfam" id="PF01926">
    <property type="entry name" value="MMR_HSR1"/>
    <property type="match status" value="1"/>
</dbReference>
<name>A0A2J6N430_9CREN</name>
<sequence>MVNYLPPLIGVIGKTNVGKSTFFSAATMTTVEISNRPFTTIKPNHGIGYVKITCPHLDFGLEACNPRTGYCQNGNRFVPIELLDVAGLIPGAHMGRGLGNKFMDDLRKADAFILVIDASGSTNEEGNPVPPGTYDPIEEVKQIINEVDLWLAKIVSSDWQKFSVSVETSRKNFVDALYDKISGLSIKRSHVIEVLERIDLTNKRPSNWKEEDFYIFAKELRKTAKPHIIAANKADLPTAYENIERLKKEFPEVPVVPVSSESELALRKAAKMNLIDYIPGDSIFFIKENVKLTPQQEVALKYIEEKVLKRYGSTGVQKVINSIIYDVLKKVVVFPVEDINKLTDKNGNILPDALIVDHEASPKVVAGLIHTELEKGFQYAIDARTKQKMGEGSRVYDRLVFKIVSTI</sequence>
<dbReference type="GeneID" id="12449513"/>
<dbReference type="GO" id="GO:0016887">
    <property type="term" value="F:ATP hydrolysis activity"/>
    <property type="evidence" value="ECO:0007669"/>
    <property type="project" value="TreeGrafter"/>
</dbReference>
<dbReference type="EMBL" id="DSFH01000014">
    <property type="protein sequence ID" value="HEW63546.1"/>
    <property type="molecule type" value="Genomic_DNA"/>
</dbReference>
<dbReference type="PROSITE" id="PS51710">
    <property type="entry name" value="G_OBG"/>
    <property type="match status" value="1"/>
</dbReference>
<dbReference type="PRINTS" id="PR00326">
    <property type="entry name" value="GTP1OBG"/>
</dbReference>
<evidence type="ECO:0000313" key="3">
    <source>
        <dbReference type="EMBL" id="HEW63546.1"/>
    </source>
</evidence>
<keyword evidence="1" id="KW-0547">Nucleotide-binding</keyword>
<dbReference type="InterPro" id="IPR006073">
    <property type="entry name" value="GTP-bd"/>
</dbReference>
<dbReference type="SUPFAM" id="SSF81271">
    <property type="entry name" value="TGS-like"/>
    <property type="match status" value="1"/>
</dbReference>
<comment type="caution">
    <text evidence="4">The sequence shown here is derived from an EMBL/GenBank/DDBJ whole genome shotgun (WGS) entry which is preliminary data.</text>
</comment>
<dbReference type="RefSeq" id="WP_014557579.1">
    <property type="nucleotide sequence ID" value="NZ_DSFH01000014.1"/>
</dbReference>
<reference evidence="4 5" key="1">
    <citation type="submission" date="2018-01" db="EMBL/GenBank/DDBJ databases">
        <title>Metagenomic assembled genomes from two thermal pools in the Uzon Caldera, Kamchatka, Russia.</title>
        <authorList>
            <person name="Wilkins L."/>
            <person name="Ettinger C."/>
        </authorList>
    </citation>
    <scope>NUCLEOTIDE SEQUENCE [LARGE SCALE GENOMIC DNA]</scope>
    <source>
        <strain evidence="4">ZAV-06</strain>
    </source>
</reference>
<dbReference type="Gene3D" id="1.10.8.470">
    <property type="match status" value="1"/>
</dbReference>
<dbReference type="Proteomes" id="UP000237153">
    <property type="component" value="Unassembled WGS sequence"/>
</dbReference>
<dbReference type="OMA" id="WILGNLM"/>
<dbReference type="GO" id="GO:0005737">
    <property type="term" value="C:cytoplasm"/>
    <property type="evidence" value="ECO:0007669"/>
    <property type="project" value="TreeGrafter"/>
</dbReference>
<proteinExistence type="predicted"/>
<accession>A0A2J6N430</accession>
<dbReference type="InterPro" id="IPR012676">
    <property type="entry name" value="TGS-like"/>
</dbReference>
<dbReference type="Gene3D" id="3.40.50.300">
    <property type="entry name" value="P-loop containing nucleotide triphosphate hydrolases"/>
    <property type="match status" value="1"/>
</dbReference>
<dbReference type="NCBIfam" id="NF007171">
    <property type="entry name" value="PRK09602.1"/>
    <property type="match status" value="1"/>
</dbReference>